<feature type="region of interest" description="Disordered" evidence="1">
    <location>
        <begin position="165"/>
        <end position="285"/>
    </location>
</feature>
<organism evidence="2 3">
    <name type="scientific">Sorangium cellulosum</name>
    <name type="common">Polyangium cellulosum</name>
    <dbReference type="NCBI Taxonomy" id="56"/>
    <lineage>
        <taxon>Bacteria</taxon>
        <taxon>Pseudomonadati</taxon>
        <taxon>Myxococcota</taxon>
        <taxon>Polyangia</taxon>
        <taxon>Polyangiales</taxon>
        <taxon>Polyangiaceae</taxon>
        <taxon>Sorangium</taxon>
    </lineage>
</organism>
<accession>A0A2L0ESB3</accession>
<feature type="region of interest" description="Disordered" evidence="1">
    <location>
        <begin position="1"/>
        <end position="150"/>
    </location>
</feature>
<dbReference type="AlphaFoldDB" id="A0A2L0ESB3"/>
<feature type="compositionally biased region" description="Basic and acidic residues" evidence="1">
    <location>
        <begin position="129"/>
        <end position="139"/>
    </location>
</feature>
<feature type="compositionally biased region" description="Basic and acidic residues" evidence="1">
    <location>
        <begin position="58"/>
        <end position="74"/>
    </location>
</feature>
<evidence type="ECO:0000313" key="2">
    <source>
        <dbReference type="EMBL" id="AUX42186.1"/>
    </source>
</evidence>
<gene>
    <name evidence="2" type="ORF">SOCE26_036130</name>
</gene>
<protein>
    <submittedName>
        <fullName evidence="2">Uncharacterized protein</fullName>
    </submittedName>
</protein>
<proteinExistence type="predicted"/>
<name>A0A2L0ESB3_SORCE</name>
<evidence type="ECO:0000256" key="1">
    <source>
        <dbReference type="SAM" id="MobiDB-lite"/>
    </source>
</evidence>
<evidence type="ECO:0000313" key="3">
    <source>
        <dbReference type="Proteomes" id="UP000238348"/>
    </source>
</evidence>
<feature type="compositionally biased region" description="Basic and acidic residues" evidence="1">
    <location>
        <begin position="209"/>
        <end position="229"/>
    </location>
</feature>
<feature type="compositionally biased region" description="Basic and acidic residues" evidence="1">
    <location>
        <begin position="91"/>
        <end position="118"/>
    </location>
</feature>
<reference evidence="2 3" key="1">
    <citation type="submission" date="2015-09" db="EMBL/GenBank/DDBJ databases">
        <title>Sorangium comparison.</title>
        <authorList>
            <person name="Zaburannyi N."/>
            <person name="Bunk B."/>
            <person name="Overmann J."/>
            <person name="Mueller R."/>
        </authorList>
    </citation>
    <scope>NUCLEOTIDE SEQUENCE [LARGE SCALE GENOMIC DNA]</scope>
    <source>
        <strain evidence="2 3">So ce26</strain>
    </source>
</reference>
<feature type="compositionally biased region" description="Basic residues" evidence="1">
    <location>
        <begin position="230"/>
        <end position="272"/>
    </location>
</feature>
<dbReference type="EMBL" id="CP012673">
    <property type="protein sequence ID" value="AUX42186.1"/>
    <property type="molecule type" value="Genomic_DNA"/>
</dbReference>
<dbReference type="Proteomes" id="UP000238348">
    <property type="component" value="Chromosome"/>
</dbReference>
<sequence>MGPSYRHSTPGYGLRESPSSAREHPFRSHHPHHASDQTPRHGDHDIRHPRHPRLVLNKLDRLVIEARVRGEPPHHPCAQPEPDRRRKQLAHRRDLHDHPEQERPDDVDRKRPVRESRPEALLAPRRHPITRECPHRSPETDPEPPLHPLHPRSACAAAAALAARTLLPPRRRPKARADEAPLQHGRPLPPRSALHGPGREPAARGPGPRRADGHLRRPRPPADRQDHRPARGRRAAHRLRTPRRRPLLLRGRRRRRRRLRRRPARRPARARARGPDRAPARAPAASVLARRRRGWIARVLSSPAEERLDAPPGRFLLPDGRLAFRRLLRAFAAFWHEHGEVLASGMPYPEVAPQLVLMAFLQRVVNGGGFIDREYGVGRGRIDLLVRFPYRKPDGSRAVQRRALELKVWRKGQKDPLREGLAQIDDYSRACGKGAGSS</sequence>
<feature type="compositionally biased region" description="Basic and acidic residues" evidence="1">
    <location>
        <begin position="33"/>
        <end position="46"/>
    </location>
</feature>